<dbReference type="InterPro" id="IPR038081">
    <property type="entry name" value="CalX-like_sf"/>
</dbReference>
<dbReference type="InterPro" id="IPR001304">
    <property type="entry name" value="C-type_lectin-like"/>
</dbReference>
<feature type="region of interest" description="Disordered" evidence="7">
    <location>
        <begin position="263"/>
        <end position="289"/>
    </location>
</feature>
<dbReference type="Proteomes" id="UP001159641">
    <property type="component" value="Unassembled WGS sequence"/>
</dbReference>
<evidence type="ECO:0000256" key="7">
    <source>
        <dbReference type="SAM" id="MobiDB-lite"/>
    </source>
</evidence>
<accession>A0AB34G791</accession>
<evidence type="ECO:0000256" key="4">
    <source>
        <dbReference type="ARBA" id="ARBA00022837"/>
    </source>
</evidence>
<comment type="similarity">
    <text evidence="1">Belongs to the FRAS1 family.</text>
</comment>
<evidence type="ECO:0000259" key="8">
    <source>
        <dbReference type="PROSITE" id="PS50041"/>
    </source>
</evidence>
<evidence type="ECO:0000256" key="3">
    <source>
        <dbReference type="ARBA" id="ARBA00022737"/>
    </source>
</evidence>
<feature type="compositionally biased region" description="Low complexity" evidence="7">
    <location>
        <begin position="263"/>
        <end position="272"/>
    </location>
</feature>
<dbReference type="PANTHER" id="PTHR45739">
    <property type="entry name" value="MATRIX PROTEIN, PUTATIVE-RELATED"/>
    <property type="match status" value="1"/>
</dbReference>
<keyword evidence="3" id="KW-0677">Repeat</keyword>
<feature type="domain" description="C-type lectin" evidence="8">
    <location>
        <begin position="442"/>
        <end position="587"/>
    </location>
</feature>
<dbReference type="EMBL" id="JAIQCJ010002624">
    <property type="protein sequence ID" value="KAJ8775578.1"/>
    <property type="molecule type" value="Genomic_DNA"/>
</dbReference>
<dbReference type="SUPFAM" id="SSF56436">
    <property type="entry name" value="C-type lectin-like"/>
    <property type="match status" value="1"/>
</dbReference>
<dbReference type="PROSITE" id="PS50041">
    <property type="entry name" value="C_TYPE_LECTIN_2"/>
    <property type="match status" value="1"/>
</dbReference>
<dbReference type="Gene3D" id="3.10.100.10">
    <property type="entry name" value="Mannose-Binding Protein A, subunit A"/>
    <property type="match status" value="1"/>
</dbReference>
<keyword evidence="5" id="KW-0325">Glycoprotein</keyword>
<dbReference type="SUPFAM" id="SSF141072">
    <property type="entry name" value="CalX-like"/>
    <property type="match status" value="1"/>
</dbReference>
<evidence type="ECO:0000313" key="10">
    <source>
        <dbReference type="Proteomes" id="UP001159641"/>
    </source>
</evidence>
<dbReference type="Gene3D" id="2.60.40.2030">
    <property type="match status" value="1"/>
</dbReference>
<sequence>MQVDQVDKAAPHITHLHSPSQVGLLKNGCYGIYITSHVLKASDPDTDDDQIIFKILRDPQHGHLENTTTGEFIHEKFSQKDLNSKTVLYIINPSLEVNSDTMEFQVMDPTGNSATPQILELKWSRIEWSQTEYEVCENVGVLPLEITRKGYSMDSAFVSVKVNQVSAAVGKDFTTTPSKLIQFDPGMSTKMWNIAITYDGLEEVDEVFEVILNSPVNAVLGTKTKTAVKILDSKGGQCHPSYAFDANMPNAWEKGIWSLLSPGTSSRTTPGSFHPERRPLPSSKQLAVARGDTLRDFDSEDLSRMKLRTQGNGKRVHPSSVYRNGTDIIYNYHGMISLKLEEDSSSTHKRKAKVSIVSQPQKTIKVAELPQADKKESTTGSHFPQQDRLPSFPKNCTLELKGLFHFEESLQKLYKCNGIAWKSWSPHTKVEDKSCPAGWHHHLGYCHSLITEQKGTWIKAAQACREQITILDVRERGEKLAIISAVTVRQELTSPGQPCNCPLQAAYAMALGHQWKKALLDRQDSRVLVLVLERLNDQVRAGHWEWIGGEPVTFTNWRRGPPQHSKPGKNCVLVQRQGKWQTKDCKKGKSHNYMCSRKL</sequence>
<evidence type="ECO:0000313" key="9">
    <source>
        <dbReference type="EMBL" id="KAJ8775578.1"/>
    </source>
</evidence>
<comment type="caution">
    <text evidence="9">The sequence shown here is derived from an EMBL/GenBank/DDBJ whole genome shotgun (WGS) entry which is preliminary data.</text>
</comment>
<gene>
    <name evidence="9" type="ORF">J1605_001298</name>
</gene>
<dbReference type="SMART" id="SM00034">
    <property type="entry name" value="CLECT"/>
    <property type="match status" value="1"/>
</dbReference>
<evidence type="ECO:0000256" key="6">
    <source>
        <dbReference type="PROSITE-ProRule" id="PRU01201"/>
    </source>
</evidence>
<dbReference type="InterPro" id="IPR051561">
    <property type="entry name" value="FRAS1_ECM"/>
</dbReference>
<dbReference type="Pfam" id="PF00059">
    <property type="entry name" value="Lectin_C"/>
    <property type="match status" value="1"/>
</dbReference>
<protein>
    <recommendedName>
        <fullName evidence="8">C-type lectin domain-containing protein</fullName>
    </recommendedName>
</protein>
<evidence type="ECO:0000256" key="5">
    <source>
        <dbReference type="ARBA" id="ARBA00023180"/>
    </source>
</evidence>
<evidence type="ECO:0000256" key="2">
    <source>
        <dbReference type="ARBA" id="ARBA00022729"/>
    </source>
</evidence>
<feature type="repeat" description="CSPG" evidence="6">
    <location>
        <begin position="11"/>
        <end position="107"/>
    </location>
</feature>
<dbReference type="InterPro" id="IPR016187">
    <property type="entry name" value="CTDL_fold"/>
</dbReference>
<keyword evidence="10" id="KW-1185">Reference proteome</keyword>
<keyword evidence="2" id="KW-0732">Signal</keyword>
<keyword evidence="4" id="KW-0106">Calcium</keyword>
<dbReference type="GO" id="GO:0016020">
    <property type="term" value="C:membrane"/>
    <property type="evidence" value="ECO:0007669"/>
    <property type="project" value="InterPro"/>
</dbReference>
<reference evidence="9 10" key="1">
    <citation type="submission" date="2022-11" db="EMBL/GenBank/DDBJ databases">
        <title>Whole genome sequence of Eschrichtius robustus ER-17-0199.</title>
        <authorList>
            <person name="Bruniche-Olsen A."/>
            <person name="Black A.N."/>
            <person name="Fields C.J."/>
            <person name="Walden K."/>
            <person name="Dewoody J.A."/>
        </authorList>
    </citation>
    <scope>NUCLEOTIDE SEQUENCE [LARGE SCALE GENOMIC DNA]</scope>
    <source>
        <strain evidence="9">ER-17-0199</strain>
        <tissue evidence="9">Blubber</tissue>
    </source>
</reference>
<dbReference type="PROSITE" id="PS51854">
    <property type="entry name" value="CSPG"/>
    <property type="match status" value="1"/>
</dbReference>
<organism evidence="9 10">
    <name type="scientific">Eschrichtius robustus</name>
    <name type="common">California gray whale</name>
    <name type="synonym">Eschrichtius gibbosus</name>
    <dbReference type="NCBI Taxonomy" id="9764"/>
    <lineage>
        <taxon>Eukaryota</taxon>
        <taxon>Metazoa</taxon>
        <taxon>Chordata</taxon>
        <taxon>Craniata</taxon>
        <taxon>Vertebrata</taxon>
        <taxon>Euteleostomi</taxon>
        <taxon>Mammalia</taxon>
        <taxon>Eutheria</taxon>
        <taxon>Laurasiatheria</taxon>
        <taxon>Artiodactyla</taxon>
        <taxon>Whippomorpha</taxon>
        <taxon>Cetacea</taxon>
        <taxon>Mysticeti</taxon>
        <taxon>Eschrichtiidae</taxon>
        <taxon>Eschrichtius</taxon>
    </lineage>
</organism>
<dbReference type="InterPro" id="IPR039005">
    <property type="entry name" value="CSPG_rpt"/>
</dbReference>
<dbReference type="GO" id="GO:0007154">
    <property type="term" value="P:cell communication"/>
    <property type="evidence" value="ECO:0007669"/>
    <property type="project" value="InterPro"/>
</dbReference>
<dbReference type="AlphaFoldDB" id="A0AB34G791"/>
<proteinExistence type="inferred from homology"/>
<dbReference type="Pfam" id="PF03160">
    <property type="entry name" value="Calx-beta"/>
    <property type="match status" value="1"/>
</dbReference>
<dbReference type="InterPro" id="IPR003644">
    <property type="entry name" value="Calx_beta"/>
</dbReference>
<dbReference type="FunFam" id="2.60.40.2030:FF:000015">
    <property type="entry name" value="FRAS1-related extracellular matrix protein 1"/>
    <property type="match status" value="1"/>
</dbReference>
<evidence type="ECO:0000256" key="1">
    <source>
        <dbReference type="ARBA" id="ARBA00005529"/>
    </source>
</evidence>
<dbReference type="PANTHER" id="PTHR45739:SF7">
    <property type="entry name" value="FRAS1-RELATED EXTRACELLULAR MATRIX PROTEIN 1"/>
    <property type="match status" value="1"/>
</dbReference>
<dbReference type="GO" id="GO:0009653">
    <property type="term" value="P:anatomical structure morphogenesis"/>
    <property type="evidence" value="ECO:0007669"/>
    <property type="project" value="TreeGrafter"/>
</dbReference>
<dbReference type="InterPro" id="IPR016186">
    <property type="entry name" value="C-type_lectin-like/link_sf"/>
</dbReference>
<dbReference type="Pfam" id="PF16184">
    <property type="entry name" value="Cadherin_3"/>
    <property type="match status" value="1"/>
</dbReference>
<name>A0AB34G791_ESCRO</name>